<dbReference type="Proteomes" id="UP000732193">
    <property type="component" value="Unassembled WGS sequence"/>
</dbReference>
<dbReference type="AlphaFoldDB" id="A0AAE3B649"/>
<evidence type="ECO:0000313" key="2">
    <source>
        <dbReference type="Proteomes" id="UP000732193"/>
    </source>
</evidence>
<name>A0AAE3B649_9RHOB</name>
<accession>A0AAE3B649</accession>
<comment type="caution">
    <text evidence="1">The sequence shown here is derived from an EMBL/GenBank/DDBJ whole genome shotgun (WGS) entry which is preliminary data.</text>
</comment>
<gene>
    <name evidence="1" type="ORF">JQV55_06345</name>
</gene>
<evidence type="ECO:0000313" key="1">
    <source>
        <dbReference type="EMBL" id="MBM1713175.1"/>
    </source>
</evidence>
<dbReference type="EMBL" id="JAFBRM010000001">
    <property type="protein sequence ID" value="MBM1713175.1"/>
    <property type="molecule type" value="Genomic_DNA"/>
</dbReference>
<proteinExistence type="predicted"/>
<organism evidence="1 2">
    <name type="scientific">Sulfitobacter geojensis</name>
    <dbReference type="NCBI Taxonomy" id="1342299"/>
    <lineage>
        <taxon>Bacteria</taxon>
        <taxon>Pseudomonadati</taxon>
        <taxon>Pseudomonadota</taxon>
        <taxon>Alphaproteobacteria</taxon>
        <taxon>Rhodobacterales</taxon>
        <taxon>Roseobacteraceae</taxon>
        <taxon>Sulfitobacter</taxon>
    </lineage>
</organism>
<dbReference type="RefSeq" id="WP_203241599.1">
    <property type="nucleotide sequence ID" value="NZ_JAFBRH010000001.1"/>
</dbReference>
<sequence length="475" mass="53348">MLFSELFEIELDGTEKWFDPLLTLDTQLYIDPFLIFQDEFGPFVGAHQELIAFYDAAFQLVAESGETKSGTSWQKAISILGTPEVEEMCLGVTASGTGGAGSGKGKARLIAEALHKAIQFGLSNPKHFETMQLFQEGIAEDTISDAVGNILRHRFATFTKSICNEHGVDAVSRPHLRGRFNPLNRRWEKIDVEAPLNPFSGKQVLLVPKEYLRPMPTLNPSDFWGFCCDQSAQELRTELGEEITRNVKKDVILEKALTDYDSVEDFVAALERIGGAPYDFEADPKGLVKWYRKTKEFVKNNPLTFSFTDQDSFSEFVVKLVQIFKNFVENQGGWELVYNDDGKPKSESACQRLFLGIVRHYCLANDIDVSPEVNIGRGPVDFKLSRGSTYTALIEMKLAKNTKFWAGLEKQLPKYLEAEEVKVGHFLIVAFSDADVKRLNKIYERVGAINDLTGYDIKHSVVEAIFRPPSASVLP</sequence>
<keyword evidence="2" id="KW-1185">Reference proteome</keyword>
<reference evidence="1 2" key="1">
    <citation type="submission" date="2021-01" db="EMBL/GenBank/DDBJ databases">
        <title>Diatom-associated Roseobacters Show Island Model of Population Structure.</title>
        <authorList>
            <person name="Qu L."/>
            <person name="Feng X."/>
            <person name="Chen Y."/>
            <person name="Li L."/>
            <person name="Wang X."/>
            <person name="Hu Z."/>
            <person name="Wang H."/>
            <person name="Luo H."/>
        </authorList>
    </citation>
    <scope>NUCLEOTIDE SEQUENCE [LARGE SCALE GENOMIC DNA]</scope>
    <source>
        <strain evidence="1 2">TR60-84</strain>
    </source>
</reference>
<protein>
    <submittedName>
        <fullName evidence="1">Uncharacterized protein</fullName>
    </submittedName>
</protein>